<proteinExistence type="predicted"/>
<accession>A0A8J5ZW75</accession>
<sequence length="855" mass="88278">MLCESLGQAGAARGPCAEGAGRGASAPLCGVQRPCRAPRHLLCSEASRPVAPEQEAVTAPDELLAGRRGARTLVLPRSESCSAAGRPPWVWMMSEQDLADVVQIAVEDLSPDHPVVLENHVVTDDDEPALKRQRLEISCQDPSIKSFLCSINQTICLRLDSIEAKLQALEATCKSLEEKLDLVTNKQHSPIQVPMVAGSPLGATQTCNKVRCACGVCCGGAALAGAGLCRLPGHLESDVVRVRVLAGLSAARGARGLRPCTSPGAPLVADGPVPAGGASLGAQGSDHRASCSPACGRGPAELSREARGRRPDSCCLGALEEARGPHGQLCGCRSRVAPGRKGVRGAVRVAAAAAGRVVPQTTVILNSDRQSAVVAKTEDPLCSRAPDPLENIVSKSVAPTSPLRATAVVTPALPAGPPATAAGPPRAALSCVVAAEPGDSLRGSRAPCASPRLQLLLCPSVCPSARLAAGWRTPTHPYVLGGTGGARGRVASRALHTWQLPKARAPSPPTCGGVRAVSACGQGPSVCSQRRHKHVLLRALRGDGRLRLCGPGGRRGGGLTAFGGQGLGSPRRGRVPSQSASLARHPRTASRLVRRRRSGWRPGRAVWLLVVAPAFCRRWAAVALRAAGGARAGWSPLGPLTPLLFLLLASAVPGRRQNTIVVKVPGQEDSHEDGESGSEASDSVSNCGQPGSQSIGSNVTLITLNSEGAPRPCLLWAARLLPAAGPPSSLPWLARPQPSVWTPPCPCLAGPQASAGHGRRLPGLVLVSGPTLRATLPRDAAGAPCPSGLQAHAPAARWPVPPHAAPSPARLAPGHQPTSATGSCSWRVRRLAVPQLPRIPWQESLTWGGAQVFPP</sequence>
<dbReference type="GO" id="GO:0034504">
    <property type="term" value="P:protein localization to nucleus"/>
    <property type="evidence" value="ECO:0007669"/>
    <property type="project" value="TreeGrafter"/>
</dbReference>
<reference evidence="3" key="1">
    <citation type="journal article" date="2021" name="Evol. Appl.">
        <title>The genome of the Pyrenean desman and the effects of bottlenecks and inbreeding on the genomic landscape of an endangered species.</title>
        <authorList>
            <person name="Escoda L."/>
            <person name="Castresana J."/>
        </authorList>
    </citation>
    <scope>NUCLEOTIDE SEQUENCE</scope>
    <source>
        <strain evidence="3">IBE-C5619</strain>
    </source>
</reference>
<feature type="region of interest" description="Disordered" evidence="2">
    <location>
        <begin position="792"/>
        <end position="822"/>
    </location>
</feature>
<dbReference type="PANTHER" id="PTHR16243:SF2">
    <property type="entry name" value="PROTEIN BANP"/>
    <property type="match status" value="1"/>
</dbReference>
<comment type="caution">
    <text evidence="3">The sequence shown here is derived from an EMBL/GenBank/DDBJ whole genome shotgun (WGS) entry which is preliminary data.</text>
</comment>
<keyword evidence="4" id="KW-1185">Reference proteome</keyword>
<dbReference type="OrthoDB" id="9682089at2759"/>
<keyword evidence="1" id="KW-0175">Coiled coil</keyword>
<feature type="region of interest" description="Disordered" evidence="2">
    <location>
        <begin position="559"/>
        <end position="579"/>
    </location>
</feature>
<feature type="coiled-coil region" evidence="1">
    <location>
        <begin position="159"/>
        <end position="186"/>
    </location>
</feature>
<dbReference type="AlphaFoldDB" id="A0A8J5ZW75"/>
<evidence type="ECO:0000256" key="2">
    <source>
        <dbReference type="SAM" id="MobiDB-lite"/>
    </source>
</evidence>
<name>A0A8J5ZW75_GALPY</name>
<dbReference type="Proteomes" id="UP000700334">
    <property type="component" value="Unassembled WGS sequence"/>
</dbReference>
<dbReference type="EMBL" id="JAGFMF010012068">
    <property type="protein sequence ID" value="KAG8508157.1"/>
    <property type="molecule type" value="Genomic_DNA"/>
</dbReference>
<dbReference type="GO" id="GO:0042177">
    <property type="term" value="P:negative regulation of protein catabolic process"/>
    <property type="evidence" value="ECO:0007669"/>
    <property type="project" value="TreeGrafter"/>
</dbReference>
<gene>
    <name evidence="3" type="ORF">J0S82_010714</name>
</gene>
<organism evidence="3 4">
    <name type="scientific">Galemys pyrenaicus</name>
    <name type="common">Iberian desman</name>
    <name type="synonym">Pyrenean desman</name>
    <dbReference type="NCBI Taxonomy" id="202257"/>
    <lineage>
        <taxon>Eukaryota</taxon>
        <taxon>Metazoa</taxon>
        <taxon>Chordata</taxon>
        <taxon>Craniata</taxon>
        <taxon>Vertebrata</taxon>
        <taxon>Euteleostomi</taxon>
        <taxon>Mammalia</taxon>
        <taxon>Eutheria</taxon>
        <taxon>Laurasiatheria</taxon>
        <taxon>Eulipotyphla</taxon>
        <taxon>Talpidae</taxon>
        <taxon>Galemys</taxon>
    </lineage>
</organism>
<dbReference type="InterPro" id="IPR042343">
    <property type="entry name" value="BANP"/>
</dbReference>
<evidence type="ECO:0000313" key="3">
    <source>
        <dbReference type="EMBL" id="KAG8508157.1"/>
    </source>
</evidence>
<evidence type="ECO:0000256" key="1">
    <source>
        <dbReference type="SAM" id="Coils"/>
    </source>
</evidence>
<dbReference type="PANTHER" id="PTHR16243">
    <property type="entry name" value="BTG3-ASSOCIATED NUCLEAR PROTEIN BANP"/>
    <property type="match status" value="1"/>
</dbReference>
<protein>
    <submittedName>
        <fullName evidence="3">Protein BANP</fullName>
    </submittedName>
</protein>
<evidence type="ECO:0000313" key="4">
    <source>
        <dbReference type="Proteomes" id="UP000700334"/>
    </source>
</evidence>
<feature type="region of interest" description="Disordered" evidence="2">
    <location>
        <begin position="664"/>
        <end position="692"/>
    </location>
</feature>